<evidence type="ECO:0000256" key="3">
    <source>
        <dbReference type="SAM" id="Phobius"/>
    </source>
</evidence>
<feature type="domain" description="OmpR/PhoB-type" evidence="4">
    <location>
        <begin position="160"/>
        <end position="209"/>
    </location>
</feature>
<dbReference type="EMBL" id="ACCH01000217">
    <property type="protein sequence ID" value="EEF89316.1"/>
    <property type="molecule type" value="Genomic_DNA"/>
</dbReference>
<comment type="caution">
    <text evidence="5">The sequence shown here is derived from an EMBL/GenBank/DDBJ whole genome shotgun (WGS) entry which is preliminary data.</text>
</comment>
<organism evidence="5 6">
    <name type="scientific">Bacteroides cellulosilyticus DSM 14838</name>
    <dbReference type="NCBI Taxonomy" id="537012"/>
    <lineage>
        <taxon>Bacteria</taxon>
        <taxon>Pseudomonadati</taxon>
        <taxon>Bacteroidota</taxon>
        <taxon>Bacteroidia</taxon>
        <taxon>Bacteroidales</taxon>
        <taxon>Bacteroidaceae</taxon>
        <taxon>Bacteroides</taxon>
    </lineage>
</organism>
<dbReference type="GO" id="GO:0003677">
    <property type="term" value="F:DNA binding"/>
    <property type="evidence" value="ECO:0007669"/>
    <property type="project" value="UniProtKB-UniRule"/>
</dbReference>
<evidence type="ECO:0000259" key="4">
    <source>
        <dbReference type="PROSITE" id="PS51755"/>
    </source>
</evidence>
<keyword evidence="3" id="KW-0472">Membrane</keyword>
<dbReference type="HOGENOM" id="CLU_1317814_0_0_10"/>
<evidence type="ECO:0000313" key="5">
    <source>
        <dbReference type="EMBL" id="EEF89316.1"/>
    </source>
</evidence>
<dbReference type="Proteomes" id="UP000003711">
    <property type="component" value="Unassembled WGS sequence"/>
</dbReference>
<dbReference type="AlphaFoldDB" id="E2NFJ5"/>
<evidence type="ECO:0000256" key="2">
    <source>
        <dbReference type="PROSITE-ProRule" id="PRU01091"/>
    </source>
</evidence>
<feature type="DNA-binding region" description="OmpR/PhoB-type" evidence="2">
    <location>
        <begin position="160"/>
        <end position="209"/>
    </location>
</feature>
<gene>
    <name evidence="5" type="ORF">BACCELL_03067</name>
</gene>
<name>E2NFJ5_9BACE</name>
<keyword evidence="3" id="KW-0812">Transmembrane</keyword>
<evidence type="ECO:0000256" key="1">
    <source>
        <dbReference type="ARBA" id="ARBA00023125"/>
    </source>
</evidence>
<sequence>MVAVDSIKEGKRLIASHSLSAKIRFLFLVDKVVFNVLNDLWQEDLNDSHTYCSGALMLQSELPGDRKGKKFMVGDSTLMADKFKLGTYYLDDMYFLELTVYLSLPSPWLCADWGKTGIVSCSIVVVFCLCIFVLLFWNNRKKDNDDEAADPDDFVIRISENKYQIGGVLFDEEACTLTFGDQSVVRCSMQPYKLLSAFVHAKSHFLSNK</sequence>
<feature type="non-terminal residue" evidence="5">
    <location>
        <position position="209"/>
    </location>
</feature>
<protein>
    <recommendedName>
        <fullName evidence="4">OmpR/PhoB-type domain-containing protein</fullName>
    </recommendedName>
</protein>
<keyword evidence="3" id="KW-1133">Transmembrane helix</keyword>
<evidence type="ECO:0000313" key="6">
    <source>
        <dbReference type="Proteomes" id="UP000003711"/>
    </source>
</evidence>
<feature type="transmembrane region" description="Helical" evidence="3">
    <location>
        <begin position="117"/>
        <end position="137"/>
    </location>
</feature>
<reference evidence="5 6" key="1">
    <citation type="submission" date="2008-12" db="EMBL/GenBank/DDBJ databases">
        <authorList>
            <person name="Fulton L."/>
            <person name="Clifton S."/>
            <person name="Fulton B."/>
            <person name="Xu J."/>
            <person name="Minx P."/>
            <person name="Pepin K.H."/>
            <person name="Johnson M."/>
            <person name="Bhonagiri V."/>
            <person name="Nash W.E."/>
            <person name="Mardis E.R."/>
            <person name="Wilson R.K."/>
        </authorList>
    </citation>
    <scope>NUCLEOTIDE SEQUENCE [LARGE SCALE GENOMIC DNA]</scope>
    <source>
        <strain evidence="5 6">DSM 14838</strain>
    </source>
</reference>
<dbReference type="GO" id="GO:0000160">
    <property type="term" value="P:phosphorelay signal transduction system"/>
    <property type="evidence" value="ECO:0007669"/>
    <property type="project" value="InterPro"/>
</dbReference>
<reference evidence="5 6" key="2">
    <citation type="submission" date="2009-01" db="EMBL/GenBank/DDBJ databases">
        <title>Draft genome sequence of Bacteroides cellulosilyticus (DSM 14838).</title>
        <authorList>
            <person name="Sudarsanam P."/>
            <person name="Ley R."/>
            <person name="Guruge J."/>
            <person name="Turnbaugh P.J."/>
            <person name="Mahowald M."/>
            <person name="Liep D."/>
            <person name="Gordon J."/>
        </authorList>
    </citation>
    <scope>NUCLEOTIDE SEQUENCE [LARGE SCALE GENOMIC DNA]</scope>
    <source>
        <strain evidence="5 6">DSM 14838</strain>
    </source>
</reference>
<dbReference type="InterPro" id="IPR001867">
    <property type="entry name" value="OmpR/PhoB-type_DNA-bd"/>
</dbReference>
<dbReference type="PROSITE" id="PS51755">
    <property type="entry name" value="OMPR_PHOB"/>
    <property type="match status" value="1"/>
</dbReference>
<dbReference type="GO" id="GO:0006355">
    <property type="term" value="P:regulation of DNA-templated transcription"/>
    <property type="evidence" value="ECO:0007669"/>
    <property type="project" value="InterPro"/>
</dbReference>
<proteinExistence type="predicted"/>
<accession>E2NFJ5</accession>
<keyword evidence="1 2" id="KW-0238">DNA-binding</keyword>